<dbReference type="EMBL" id="JAVFWL010000003">
    <property type="protein sequence ID" value="KAK6742891.1"/>
    <property type="molecule type" value="Genomic_DNA"/>
</dbReference>
<reference evidence="1 2" key="1">
    <citation type="submission" date="2023-08" db="EMBL/GenBank/DDBJ databases">
        <title>A Necator americanus chromosomal reference genome.</title>
        <authorList>
            <person name="Ilik V."/>
            <person name="Petrzelkova K.J."/>
            <person name="Pardy F."/>
            <person name="Fuh T."/>
            <person name="Niatou-Singa F.S."/>
            <person name="Gouil Q."/>
            <person name="Baker L."/>
            <person name="Ritchie M.E."/>
            <person name="Jex A.R."/>
            <person name="Gazzola D."/>
            <person name="Li H."/>
            <person name="Toshio Fujiwara R."/>
            <person name="Zhan B."/>
            <person name="Aroian R.V."/>
            <person name="Pafco B."/>
            <person name="Schwarz E.M."/>
        </authorList>
    </citation>
    <scope>NUCLEOTIDE SEQUENCE [LARGE SCALE GENOMIC DNA]</scope>
    <source>
        <strain evidence="1 2">Aroian</strain>
        <tissue evidence="1">Whole animal</tissue>
    </source>
</reference>
<name>A0ABR1CYE3_NECAM</name>
<accession>A0ABR1CYE3</accession>
<sequence>MSRNVRNFKSNEIVVLSLKCCTQGHLLPVQSLEWPCIRHGLPWLPTPLVACTAVNRAAEYIAMLATTSSVFGIRGALYRTGRSATPAYGKQMPYGSQPVMDFLRFGRSSVYGAGGLDYFSGPLSEYYTFA</sequence>
<evidence type="ECO:0000313" key="1">
    <source>
        <dbReference type="EMBL" id="KAK6742891.1"/>
    </source>
</evidence>
<keyword evidence="2" id="KW-1185">Reference proteome</keyword>
<evidence type="ECO:0000313" key="2">
    <source>
        <dbReference type="Proteomes" id="UP001303046"/>
    </source>
</evidence>
<organism evidence="1 2">
    <name type="scientific">Necator americanus</name>
    <name type="common">Human hookworm</name>
    <dbReference type="NCBI Taxonomy" id="51031"/>
    <lineage>
        <taxon>Eukaryota</taxon>
        <taxon>Metazoa</taxon>
        <taxon>Ecdysozoa</taxon>
        <taxon>Nematoda</taxon>
        <taxon>Chromadorea</taxon>
        <taxon>Rhabditida</taxon>
        <taxon>Rhabditina</taxon>
        <taxon>Rhabditomorpha</taxon>
        <taxon>Strongyloidea</taxon>
        <taxon>Ancylostomatidae</taxon>
        <taxon>Bunostominae</taxon>
        <taxon>Necator</taxon>
    </lineage>
</organism>
<protein>
    <submittedName>
        <fullName evidence="1">Uncharacterized protein</fullName>
    </submittedName>
</protein>
<comment type="caution">
    <text evidence="1">The sequence shown here is derived from an EMBL/GenBank/DDBJ whole genome shotgun (WGS) entry which is preliminary data.</text>
</comment>
<dbReference type="Proteomes" id="UP001303046">
    <property type="component" value="Unassembled WGS sequence"/>
</dbReference>
<gene>
    <name evidence="1" type="primary">Necator_chrIII.g11030</name>
    <name evidence="1" type="ORF">RB195_010265</name>
</gene>
<proteinExistence type="predicted"/>